<reference evidence="2 3" key="1">
    <citation type="submission" date="2018-10" db="EMBL/GenBank/DDBJ databases">
        <title>Comparative analysis of microorganisms from saline springs in Andes Mountain Range, Colombia.</title>
        <authorList>
            <person name="Rubin E."/>
        </authorList>
    </citation>
    <scope>NUCLEOTIDE SEQUENCE [LARGE SCALE GENOMIC DNA]</scope>
    <source>
        <strain evidence="2 3">USBA 36</strain>
    </source>
</reference>
<organism evidence="2 3">
    <name type="scientific">Oceanibaculum indicum</name>
    <dbReference type="NCBI Taxonomy" id="526216"/>
    <lineage>
        <taxon>Bacteria</taxon>
        <taxon>Pseudomonadati</taxon>
        <taxon>Pseudomonadota</taxon>
        <taxon>Alphaproteobacteria</taxon>
        <taxon>Rhodospirillales</taxon>
        <taxon>Oceanibaculaceae</taxon>
        <taxon>Oceanibaculum</taxon>
    </lineage>
</organism>
<comment type="caution">
    <text evidence="2">The sequence shown here is derived from an EMBL/GenBank/DDBJ whole genome shotgun (WGS) entry which is preliminary data.</text>
</comment>
<keyword evidence="1" id="KW-0812">Transmembrane</keyword>
<protein>
    <submittedName>
        <fullName evidence="2">Uncharacterized protein</fullName>
    </submittedName>
</protein>
<dbReference type="Proteomes" id="UP000277424">
    <property type="component" value="Unassembled WGS sequence"/>
</dbReference>
<dbReference type="RefSeq" id="WP_183077863.1">
    <property type="nucleotide sequence ID" value="NZ_RBIG01000001.1"/>
</dbReference>
<dbReference type="AlphaFoldDB" id="A0A420WQJ6"/>
<evidence type="ECO:0000313" key="3">
    <source>
        <dbReference type="Proteomes" id="UP000277424"/>
    </source>
</evidence>
<evidence type="ECO:0000256" key="1">
    <source>
        <dbReference type="SAM" id="Phobius"/>
    </source>
</evidence>
<keyword evidence="1" id="KW-0472">Membrane</keyword>
<feature type="transmembrane region" description="Helical" evidence="1">
    <location>
        <begin position="7"/>
        <end position="24"/>
    </location>
</feature>
<gene>
    <name evidence="2" type="ORF">BCL74_1055</name>
</gene>
<accession>A0A420WQJ6</accession>
<feature type="transmembrane region" description="Helical" evidence="1">
    <location>
        <begin position="30"/>
        <end position="47"/>
    </location>
</feature>
<dbReference type="EMBL" id="RBIG01000001">
    <property type="protein sequence ID" value="RKQ73269.1"/>
    <property type="molecule type" value="Genomic_DNA"/>
</dbReference>
<evidence type="ECO:0000313" key="2">
    <source>
        <dbReference type="EMBL" id="RKQ73269.1"/>
    </source>
</evidence>
<keyword evidence="1" id="KW-1133">Transmembrane helix</keyword>
<sequence length="58" mass="6083">MTMDRVLGLVALAVFTGFIGIIVFSVLKPALIAVALIGCGLAAYDIWGQLFKGKKSQG</sequence>
<name>A0A420WQJ6_9PROT</name>
<proteinExistence type="predicted"/>